<organism evidence="1 2">
    <name type="scientific">Streptomyces griseoincarnatus</name>
    <dbReference type="NCBI Taxonomy" id="29305"/>
    <lineage>
        <taxon>Bacteria</taxon>
        <taxon>Bacillati</taxon>
        <taxon>Actinomycetota</taxon>
        <taxon>Actinomycetes</taxon>
        <taxon>Kitasatosporales</taxon>
        <taxon>Streptomycetaceae</taxon>
        <taxon>Streptomyces</taxon>
        <taxon>Streptomyces griseoincarnatus group</taxon>
    </lineage>
</organism>
<name>A0ABT0VS23_STRGI</name>
<reference evidence="1 2" key="1">
    <citation type="submission" date="2022-06" db="EMBL/GenBank/DDBJ databases">
        <title>Whole genome sequence of Streptomyces griseoincarnatus RB7AG.</title>
        <authorList>
            <person name="Ray L."/>
            <person name="Behera S."/>
            <person name="Panda A.N."/>
        </authorList>
    </citation>
    <scope>NUCLEOTIDE SEQUENCE [LARGE SCALE GENOMIC DNA]</scope>
    <source>
        <strain evidence="1 2">RB7AG</strain>
    </source>
</reference>
<dbReference type="Proteomes" id="UP001523263">
    <property type="component" value="Unassembled WGS sequence"/>
</dbReference>
<dbReference type="GO" id="GO:0005524">
    <property type="term" value="F:ATP binding"/>
    <property type="evidence" value="ECO:0007669"/>
    <property type="project" value="UniProtKB-KW"/>
</dbReference>
<dbReference type="InterPro" id="IPR036890">
    <property type="entry name" value="HATPase_C_sf"/>
</dbReference>
<keyword evidence="1" id="KW-0067">ATP-binding</keyword>
<proteinExistence type="predicted"/>
<comment type="caution">
    <text evidence="1">The sequence shown here is derived from an EMBL/GenBank/DDBJ whole genome shotgun (WGS) entry which is preliminary data.</text>
</comment>
<dbReference type="Gene3D" id="3.30.565.10">
    <property type="entry name" value="Histidine kinase-like ATPase, C-terminal domain"/>
    <property type="match status" value="1"/>
</dbReference>
<gene>
    <name evidence="1" type="ORF">NC658_05605</name>
</gene>
<sequence>MNATSQYEMSVSLNVINHLGLNLYSNIPAVLSEAVANAWDADATEVVVKINKSAGVVTVQDNGCGMNLEDINTRYLTVGYRRRENSAPLTPENNRPVMGRKGIGKLSLFSIARVVEVFTVRDGEKHAFRMRIDDIKRSISDELISHTPYRPEPLDTSSIDFVRGTRIVLRDLKKAVPQAEAALRKRLARRFSVIDPAYRFSLIINDKEVSVEDRDYLSKLQYVWVYGDQDYLERVKGQAVNAEHVALRPSRTEDGNDVRGWIGSVFSSDQLREPGENLNRVVVLARGRLAHEDLLENISDSSFYRQYLIGELNAEFIDSDTDEDITTSSRQRLDEDDPRFIDLRKFFESENHHIKGKWGELRDNQGVATATENPAVREWFDTLHGDSVKRARALFGQINRLSVDDQQTKRELFAHAVLAFETLKYRDNLTALSEMTEPAVESFLALFTTADEIEANLYHRIVSQRLEVIERLQAQMDDDAKERVLQETLFDHLWLLDPAWERATDAHLEERIGTSFLNAPLTKEERDSRLDIRYKRVSGANVIIELKRYSVVTDTFKLGAQVSKYREALTKSLAAVGEENAHIEIVCIVGKSLSDWSNTNGKEMSDQFLRPLNARVITFDQLLKESRASYSEYLRERSEIDRIKKVIDSVRN</sequence>
<evidence type="ECO:0000313" key="1">
    <source>
        <dbReference type="EMBL" id="MCM2512738.1"/>
    </source>
</evidence>
<evidence type="ECO:0000313" key="2">
    <source>
        <dbReference type="Proteomes" id="UP001523263"/>
    </source>
</evidence>
<dbReference type="RefSeq" id="WP_251097626.1">
    <property type="nucleotide sequence ID" value="NZ_JAMQBH010000002.1"/>
</dbReference>
<accession>A0ABT0VS23</accession>
<keyword evidence="2" id="KW-1185">Reference proteome</keyword>
<dbReference type="EMBL" id="JAMQBH010000002">
    <property type="protein sequence ID" value="MCM2512738.1"/>
    <property type="molecule type" value="Genomic_DNA"/>
</dbReference>
<dbReference type="Pfam" id="PF13589">
    <property type="entry name" value="HATPase_c_3"/>
    <property type="match status" value="1"/>
</dbReference>
<dbReference type="SUPFAM" id="SSF55874">
    <property type="entry name" value="ATPase domain of HSP90 chaperone/DNA topoisomerase II/histidine kinase"/>
    <property type="match status" value="1"/>
</dbReference>
<protein>
    <submittedName>
        <fullName evidence="1">ATP-binding protein</fullName>
    </submittedName>
</protein>
<keyword evidence="1" id="KW-0547">Nucleotide-binding</keyword>